<evidence type="ECO:0000313" key="1">
    <source>
        <dbReference type="EMBL" id="GFQ03392.1"/>
    </source>
</evidence>
<organism evidence="1 2">
    <name type="scientific">Phtheirospermum japonicum</name>
    <dbReference type="NCBI Taxonomy" id="374723"/>
    <lineage>
        <taxon>Eukaryota</taxon>
        <taxon>Viridiplantae</taxon>
        <taxon>Streptophyta</taxon>
        <taxon>Embryophyta</taxon>
        <taxon>Tracheophyta</taxon>
        <taxon>Spermatophyta</taxon>
        <taxon>Magnoliopsida</taxon>
        <taxon>eudicotyledons</taxon>
        <taxon>Gunneridae</taxon>
        <taxon>Pentapetalae</taxon>
        <taxon>asterids</taxon>
        <taxon>lamiids</taxon>
        <taxon>Lamiales</taxon>
        <taxon>Orobanchaceae</taxon>
        <taxon>Orobanchaceae incertae sedis</taxon>
        <taxon>Phtheirospermum</taxon>
    </lineage>
</organism>
<dbReference type="Proteomes" id="UP000653305">
    <property type="component" value="Unassembled WGS sequence"/>
</dbReference>
<protein>
    <submittedName>
        <fullName evidence="1">Uncharacterized protein</fullName>
    </submittedName>
</protein>
<proteinExistence type="predicted"/>
<keyword evidence="2" id="KW-1185">Reference proteome</keyword>
<gene>
    <name evidence="1" type="ORF">PHJA_002483000</name>
</gene>
<dbReference type="EMBL" id="BMAC01000824">
    <property type="protein sequence ID" value="GFQ03392.1"/>
    <property type="molecule type" value="Genomic_DNA"/>
</dbReference>
<sequence>MNEPNQMPDNDKKKNGKEILSETLEEALAGKCGDETAEGLSDLLHSEHLYNSCNYNSCNCVKMENYDVVEQFGKGSFGSALLGFHFLVRLLTSLHGAVREDLGELREQLRPVVFGPLDSDPISYREQQWLPKIKNRPDSSYLSSQTCLKLFFRPRAITFTIPLKSYTNEGVIGNRCTDRSGFSAGGGWRGSDGSLRSCGGLPTLFEVCFRK</sequence>
<evidence type="ECO:0000313" key="2">
    <source>
        <dbReference type="Proteomes" id="UP000653305"/>
    </source>
</evidence>
<comment type="caution">
    <text evidence="1">The sequence shown here is derived from an EMBL/GenBank/DDBJ whole genome shotgun (WGS) entry which is preliminary data.</text>
</comment>
<name>A0A830DAL8_9LAMI</name>
<accession>A0A830DAL8</accession>
<dbReference type="AlphaFoldDB" id="A0A830DAL8"/>
<reference evidence="1" key="1">
    <citation type="submission" date="2020-07" db="EMBL/GenBank/DDBJ databases">
        <title>Ethylene signaling mediates host invasion by parasitic plants.</title>
        <authorList>
            <person name="Yoshida S."/>
        </authorList>
    </citation>
    <scope>NUCLEOTIDE SEQUENCE</scope>
    <source>
        <strain evidence="1">Okayama</strain>
    </source>
</reference>